<feature type="domain" description="Endonuclease/exonuclease/phosphatase" evidence="15">
    <location>
        <begin position="10"/>
        <end position="318"/>
    </location>
</feature>
<comment type="subcellular location">
    <subcellularLocation>
        <location evidence="1">Membrane</location>
        <topology evidence="1">Multi-pass membrane protein</topology>
    </subcellularLocation>
</comment>
<proteinExistence type="inferred from homology"/>
<dbReference type="GO" id="GO:0006665">
    <property type="term" value="P:sphingolipid metabolic process"/>
    <property type="evidence" value="ECO:0007669"/>
    <property type="project" value="UniProtKB-KW"/>
</dbReference>
<dbReference type="GO" id="GO:0016020">
    <property type="term" value="C:membrane"/>
    <property type="evidence" value="ECO:0007669"/>
    <property type="project" value="UniProtKB-SubCell"/>
</dbReference>
<dbReference type="PANTHER" id="PTHR16320">
    <property type="entry name" value="SPHINGOMYELINASE FAMILY MEMBER"/>
    <property type="match status" value="1"/>
</dbReference>
<dbReference type="Gene3D" id="3.60.10.10">
    <property type="entry name" value="Endonuclease/exonuclease/phosphatase"/>
    <property type="match status" value="1"/>
</dbReference>
<evidence type="ECO:0000256" key="12">
    <source>
        <dbReference type="ARBA" id="ARBA00023136"/>
    </source>
</evidence>
<dbReference type="InterPro" id="IPR038772">
    <property type="entry name" value="Sph/SMPD2-like"/>
</dbReference>
<evidence type="ECO:0000256" key="5">
    <source>
        <dbReference type="ARBA" id="ARBA00022692"/>
    </source>
</evidence>
<evidence type="ECO:0000256" key="4">
    <source>
        <dbReference type="ARBA" id="ARBA00006335"/>
    </source>
</evidence>
<feature type="region of interest" description="Disordered" evidence="13">
    <location>
        <begin position="364"/>
        <end position="400"/>
    </location>
</feature>
<evidence type="ECO:0000256" key="1">
    <source>
        <dbReference type="ARBA" id="ARBA00004141"/>
    </source>
</evidence>
<reference evidence="18" key="2">
    <citation type="submission" date="2020-04" db="EMBL/GenBank/DDBJ databases">
        <authorList>
            <consortium name="NCBI Genome Project"/>
        </authorList>
    </citation>
    <scope>NUCLEOTIDE SEQUENCE</scope>
    <source>
        <strain evidence="18">CBS 781.70</strain>
    </source>
</reference>
<evidence type="ECO:0000256" key="13">
    <source>
        <dbReference type="SAM" id="MobiDB-lite"/>
    </source>
</evidence>
<evidence type="ECO:0000256" key="2">
    <source>
        <dbReference type="ARBA" id="ARBA00004760"/>
    </source>
</evidence>
<feature type="transmembrane region" description="Helical" evidence="14">
    <location>
        <begin position="453"/>
        <end position="473"/>
    </location>
</feature>
<name>A0A6G1GDP9_9PEZI</name>
<dbReference type="EMBL" id="ML975150">
    <property type="protein sequence ID" value="KAF1816217.1"/>
    <property type="molecule type" value="Genomic_DNA"/>
</dbReference>
<dbReference type="AlphaFoldDB" id="A0A6G1GDP9"/>
<sequence length="507" mass="56236">MAPHELHVVSLNVWGIKWISTHHTERIREIGRQLARSDPAPNIVGLQECFSSADLQAVQEETRDILPYSKYYHSGVFGGGLAILSKWPIEESSMTGYALNGLPWAFYRGDWYVGKGFSQTRIRIPADEDGDEEVVEVFNTHLHAPYHPPPKDVYWTHRLSQAWQLAKQLRSAVSDSSVSLVLGLGDFNSRPLSMPHKIIERHGRMKDAWLQLHPQSAAEEPEGSSIIVDIDPPRERTSSIEPAADLELRRPGHHIPTVRAAIEDLGMTCDSGYNTWRWSKPVRKQLKKNAVIIPDETPDPRAKRLDYVFYADGAKSSVAKHSPGVQGWTVGSAKVGMTATHPTLNCSLSDHFSVEVTLVRAANNEAQSSRQSHSADGSDTSSHSLPDKSTSPPQGDTPKYLSVSDYSSILSHITRWRSRQQQQRRLRLGHLVAQFFIAIGCLVSVWFSPRNFVSFILMLVSTLGLAAGVLDGIQGGLFVSSELNALTEFEWDVSAVLDRAGAPPAFK</sequence>
<dbReference type="SUPFAM" id="SSF56219">
    <property type="entry name" value="DNase I-like"/>
    <property type="match status" value="1"/>
</dbReference>
<evidence type="ECO:0000313" key="16">
    <source>
        <dbReference type="EMBL" id="KAF1816217.1"/>
    </source>
</evidence>
<reference evidence="16 18" key="1">
    <citation type="submission" date="2020-01" db="EMBL/GenBank/DDBJ databases">
        <authorList>
            <consortium name="DOE Joint Genome Institute"/>
            <person name="Haridas S."/>
            <person name="Albert R."/>
            <person name="Binder M."/>
            <person name="Bloem J."/>
            <person name="Labutti K."/>
            <person name="Salamov A."/>
            <person name="Andreopoulos B."/>
            <person name="Baker S.E."/>
            <person name="Barry K."/>
            <person name="Bills G."/>
            <person name="Bluhm B.H."/>
            <person name="Cannon C."/>
            <person name="Castanera R."/>
            <person name="Culley D.E."/>
            <person name="Daum C."/>
            <person name="Ezra D."/>
            <person name="Gonzalez J.B."/>
            <person name="Henrissat B."/>
            <person name="Kuo A."/>
            <person name="Liang C."/>
            <person name="Lipzen A."/>
            <person name="Lutzoni F."/>
            <person name="Magnuson J."/>
            <person name="Mondo S."/>
            <person name="Nolan M."/>
            <person name="Ohm R."/>
            <person name="Pangilinan J."/>
            <person name="Park H.-J."/>
            <person name="Ramirez L."/>
            <person name="Alfaro M."/>
            <person name="Sun H."/>
            <person name="Tritt A."/>
            <person name="Yoshinaga Y."/>
            <person name="Zwiers L.-H."/>
            <person name="Turgeon B.G."/>
            <person name="Goodwin S.B."/>
            <person name="Spatafora J.W."/>
            <person name="Crous P.W."/>
            <person name="Grigoriev I.V."/>
        </authorList>
    </citation>
    <scope>NUCLEOTIDE SEQUENCE</scope>
    <source>
        <strain evidence="16 18">CBS 781.70</strain>
    </source>
</reference>
<reference evidence="18" key="3">
    <citation type="submission" date="2025-04" db="UniProtKB">
        <authorList>
            <consortium name="RefSeq"/>
        </authorList>
    </citation>
    <scope>IDENTIFICATION</scope>
    <source>
        <strain evidence="18">CBS 781.70</strain>
    </source>
</reference>
<dbReference type="Proteomes" id="UP000504638">
    <property type="component" value="Unplaced"/>
</dbReference>
<comment type="pathway">
    <text evidence="2">Lipid metabolism; sphingolipid metabolism.</text>
</comment>
<keyword evidence="9" id="KW-0746">Sphingolipid metabolism</keyword>
<evidence type="ECO:0000256" key="6">
    <source>
        <dbReference type="ARBA" id="ARBA00022723"/>
    </source>
</evidence>
<feature type="transmembrane region" description="Helical" evidence="14">
    <location>
        <begin position="428"/>
        <end position="447"/>
    </location>
</feature>
<keyword evidence="11" id="KW-0443">Lipid metabolism</keyword>
<organism evidence="16">
    <name type="scientific">Eremomyces bilateralis CBS 781.70</name>
    <dbReference type="NCBI Taxonomy" id="1392243"/>
    <lineage>
        <taxon>Eukaryota</taxon>
        <taxon>Fungi</taxon>
        <taxon>Dikarya</taxon>
        <taxon>Ascomycota</taxon>
        <taxon>Pezizomycotina</taxon>
        <taxon>Dothideomycetes</taxon>
        <taxon>Dothideomycetes incertae sedis</taxon>
        <taxon>Eremomycetales</taxon>
        <taxon>Eremomycetaceae</taxon>
        <taxon>Eremomyces</taxon>
    </lineage>
</organism>
<evidence type="ECO:0000256" key="9">
    <source>
        <dbReference type="ARBA" id="ARBA00022919"/>
    </source>
</evidence>
<protein>
    <submittedName>
        <fullName evidence="16 18">DNase I-like protein</fullName>
    </submittedName>
</protein>
<dbReference type="GO" id="GO:0004767">
    <property type="term" value="F:sphingomyelin phosphodiesterase activity"/>
    <property type="evidence" value="ECO:0007669"/>
    <property type="project" value="InterPro"/>
</dbReference>
<accession>A0A6G1GDP9</accession>
<keyword evidence="12 14" id="KW-0472">Membrane</keyword>
<keyword evidence="10 14" id="KW-1133">Transmembrane helix</keyword>
<evidence type="ECO:0000256" key="10">
    <source>
        <dbReference type="ARBA" id="ARBA00022989"/>
    </source>
</evidence>
<evidence type="ECO:0000256" key="3">
    <source>
        <dbReference type="ARBA" id="ARBA00004991"/>
    </source>
</evidence>
<dbReference type="PANTHER" id="PTHR16320:SF24">
    <property type="entry name" value="PHOSPHODIESTERASE, PUTATIVE-RELATED"/>
    <property type="match status" value="1"/>
</dbReference>
<dbReference type="Pfam" id="PF03372">
    <property type="entry name" value="Exo_endo_phos"/>
    <property type="match status" value="1"/>
</dbReference>
<evidence type="ECO:0000256" key="11">
    <source>
        <dbReference type="ARBA" id="ARBA00023098"/>
    </source>
</evidence>
<evidence type="ECO:0000259" key="15">
    <source>
        <dbReference type="Pfam" id="PF03372"/>
    </source>
</evidence>
<comment type="similarity">
    <text evidence="4">Belongs to the neutral sphingomyelinase family.</text>
</comment>
<evidence type="ECO:0000256" key="14">
    <source>
        <dbReference type="SAM" id="Phobius"/>
    </source>
</evidence>
<evidence type="ECO:0000313" key="17">
    <source>
        <dbReference type="Proteomes" id="UP000504638"/>
    </source>
</evidence>
<dbReference type="OrthoDB" id="387657at2759"/>
<feature type="compositionally biased region" description="Polar residues" evidence="13">
    <location>
        <begin position="364"/>
        <end position="394"/>
    </location>
</feature>
<gene>
    <name evidence="16 18" type="ORF">P152DRAFT_428112</name>
</gene>
<keyword evidence="7" id="KW-0378">Hydrolase</keyword>
<dbReference type="GO" id="GO:0046872">
    <property type="term" value="F:metal ion binding"/>
    <property type="evidence" value="ECO:0007669"/>
    <property type="project" value="UniProtKB-KW"/>
</dbReference>
<comment type="pathway">
    <text evidence="3">Sphingolipid metabolism.</text>
</comment>
<evidence type="ECO:0000313" key="18">
    <source>
        <dbReference type="RefSeq" id="XP_033537848.1"/>
    </source>
</evidence>
<evidence type="ECO:0000256" key="8">
    <source>
        <dbReference type="ARBA" id="ARBA00022842"/>
    </source>
</evidence>
<dbReference type="RefSeq" id="XP_033537848.1">
    <property type="nucleotide sequence ID" value="XM_033677321.1"/>
</dbReference>
<keyword evidence="8" id="KW-0460">Magnesium</keyword>
<evidence type="ECO:0000256" key="7">
    <source>
        <dbReference type="ARBA" id="ARBA00022801"/>
    </source>
</evidence>
<dbReference type="InterPro" id="IPR005135">
    <property type="entry name" value="Endo/exonuclease/phosphatase"/>
</dbReference>
<keyword evidence="17" id="KW-1185">Reference proteome</keyword>
<keyword evidence="6" id="KW-0479">Metal-binding</keyword>
<dbReference type="GeneID" id="54417891"/>
<dbReference type="InterPro" id="IPR036691">
    <property type="entry name" value="Endo/exonu/phosph_ase_sf"/>
</dbReference>
<keyword evidence="5 14" id="KW-0812">Transmembrane</keyword>